<comment type="caution">
    <text evidence="2">The sequence shown here is derived from an EMBL/GenBank/DDBJ whole genome shotgun (WGS) entry which is preliminary data.</text>
</comment>
<reference evidence="2" key="2">
    <citation type="journal article" date="2024" name="Plant">
        <title>Genomic evolution and insights into agronomic trait innovations of Sesamum species.</title>
        <authorList>
            <person name="Miao H."/>
            <person name="Wang L."/>
            <person name="Qu L."/>
            <person name="Liu H."/>
            <person name="Sun Y."/>
            <person name="Le M."/>
            <person name="Wang Q."/>
            <person name="Wei S."/>
            <person name="Zheng Y."/>
            <person name="Lin W."/>
            <person name="Duan Y."/>
            <person name="Cao H."/>
            <person name="Xiong S."/>
            <person name="Wang X."/>
            <person name="Wei L."/>
            <person name="Li C."/>
            <person name="Ma Q."/>
            <person name="Ju M."/>
            <person name="Zhao R."/>
            <person name="Li G."/>
            <person name="Mu C."/>
            <person name="Tian Q."/>
            <person name="Mei H."/>
            <person name="Zhang T."/>
            <person name="Gao T."/>
            <person name="Zhang H."/>
        </authorList>
    </citation>
    <scope>NUCLEOTIDE SEQUENCE</scope>
    <source>
        <strain evidence="2">KEN1</strain>
    </source>
</reference>
<evidence type="ECO:0000256" key="1">
    <source>
        <dbReference type="SAM" id="MobiDB-lite"/>
    </source>
</evidence>
<gene>
    <name evidence="2" type="ORF">Slati_0874700</name>
</gene>
<feature type="region of interest" description="Disordered" evidence="1">
    <location>
        <begin position="1"/>
        <end position="40"/>
    </location>
</feature>
<feature type="compositionally biased region" description="Basic and acidic residues" evidence="1">
    <location>
        <begin position="1"/>
        <end position="11"/>
    </location>
</feature>
<organism evidence="2">
    <name type="scientific">Sesamum latifolium</name>
    <dbReference type="NCBI Taxonomy" id="2727402"/>
    <lineage>
        <taxon>Eukaryota</taxon>
        <taxon>Viridiplantae</taxon>
        <taxon>Streptophyta</taxon>
        <taxon>Embryophyta</taxon>
        <taxon>Tracheophyta</taxon>
        <taxon>Spermatophyta</taxon>
        <taxon>Magnoliopsida</taxon>
        <taxon>eudicotyledons</taxon>
        <taxon>Gunneridae</taxon>
        <taxon>Pentapetalae</taxon>
        <taxon>asterids</taxon>
        <taxon>lamiids</taxon>
        <taxon>Lamiales</taxon>
        <taxon>Pedaliaceae</taxon>
        <taxon>Sesamum</taxon>
    </lineage>
</organism>
<dbReference type="EMBL" id="JACGWN010000003">
    <property type="protein sequence ID" value="KAL0455355.1"/>
    <property type="molecule type" value="Genomic_DNA"/>
</dbReference>
<dbReference type="AlphaFoldDB" id="A0AAW2XU89"/>
<feature type="compositionally biased region" description="Polar residues" evidence="1">
    <location>
        <begin position="28"/>
        <end position="40"/>
    </location>
</feature>
<proteinExistence type="predicted"/>
<reference evidence="2" key="1">
    <citation type="submission" date="2020-06" db="EMBL/GenBank/DDBJ databases">
        <authorList>
            <person name="Li T."/>
            <person name="Hu X."/>
            <person name="Zhang T."/>
            <person name="Song X."/>
            <person name="Zhang H."/>
            <person name="Dai N."/>
            <person name="Sheng W."/>
            <person name="Hou X."/>
            <person name="Wei L."/>
        </authorList>
    </citation>
    <scope>NUCLEOTIDE SEQUENCE</scope>
    <source>
        <strain evidence="2">KEN1</strain>
        <tissue evidence="2">Leaf</tissue>
    </source>
</reference>
<evidence type="ECO:0000313" key="2">
    <source>
        <dbReference type="EMBL" id="KAL0455355.1"/>
    </source>
</evidence>
<sequence length="94" mass="10534">MADVESSRRPQEQGAENVEDSDSDPKTTEPTVTQPDISNTNQLLARGLLLMMSRLSNEENGSTPFRHGLISNLPEKVRLSLKYLRNLLLDLQVL</sequence>
<name>A0AAW2XU89_9LAMI</name>
<accession>A0AAW2XU89</accession>
<protein>
    <submittedName>
        <fullName evidence="2">Uncharacterized protein</fullName>
    </submittedName>
</protein>